<protein>
    <submittedName>
        <fullName evidence="3">Uncharacterized protein</fullName>
    </submittedName>
</protein>
<keyword evidence="4" id="KW-1185">Reference proteome</keyword>
<comment type="caution">
    <text evidence="3">The sequence shown here is derived from an EMBL/GenBank/DDBJ whole genome shotgun (WGS) entry which is preliminary data.</text>
</comment>
<evidence type="ECO:0000313" key="3">
    <source>
        <dbReference type="EMBL" id="CAE8639210.1"/>
    </source>
</evidence>
<dbReference type="PANTHER" id="PTHR12932">
    <property type="entry name" value="P25 ALPHA-RELATED"/>
    <property type="match status" value="1"/>
</dbReference>
<dbReference type="PANTHER" id="PTHR12932:SF9">
    <property type="entry name" value="TUBULIN POLYMERIZATION-PROMOTING PROTEIN HOMOLOG"/>
    <property type="match status" value="1"/>
</dbReference>
<dbReference type="EMBL" id="CAJNNV010032183">
    <property type="protein sequence ID" value="CAE8639210.1"/>
    <property type="molecule type" value="Genomic_DNA"/>
</dbReference>
<dbReference type="InterPro" id="IPR011992">
    <property type="entry name" value="EF-hand-dom_pair"/>
</dbReference>
<proteinExistence type="inferred from homology"/>
<evidence type="ECO:0000256" key="2">
    <source>
        <dbReference type="SAM" id="MobiDB-lite"/>
    </source>
</evidence>
<feature type="compositionally biased region" description="Low complexity" evidence="2">
    <location>
        <begin position="372"/>
        <end position="381"/>
    </location>
</feature>
<comment type="similarity">
    <text evidence="1">Belongs to the TPPP family.</text>
</comment>
<reference evidence="3" key="1">
    <citation type="submission" date="2021-02" db="EMBL/GenBank/DDBJ databases">
        <authorList>
            <person name="Dougan E. K."/>
            <person name="Rhodes N."/>
            <person name="Thang M."/>
            <person name="Chan C."/>
        </authorList>
    </citation>
    <scope>NUCLEOTIDE SEQUENCE</scope>
</reference>
<name>A0A813HP22_POLGL</name>
<accession>A0A813HP22</accession>
<organism evidence="3 4">
    <name type="scientific">Polarella glacialis</name>
    <name type="common">Dinoflagellate</name>
    <dbReference type="NCBI Taxonomy" id="89957"/>
    <lineage>
        <taxon>Eukaryota</taxon>
        <taxon>Sar</taxon>
        <taxon>Alveolata</taxon>
        <taxon>Dinophyceae</taxon>
        <taxon>Suessiales</taxon>
        <taxon>Suessiaceae</taxon>
        <taxon>Polarella</taxon>
    </lineage>
</organism>
<dbReference type="OrthoDB" id="435992at2759"/>
<dbReference type="GO" id="GO:0001578">
    <property type="term" value="P:microtubule bundle formation"/>
    <property type="evidence" value="ECO:0007669"/>
    <property type="project" value="TreeGrafter"/>
</dbReference>
<evidence type="ECO:0000313" key="4">
    <source>
        <dbReference type="Proteomes" id="UP000654075"/>
    </source>
</evidence>
<dbReference type="GO" id="GO:0005874">
    <property type="term" value="C:microtubule"/>
    <property type="evidence" value="ECO:0007669"/>
    <property type="project" value="TreeGrafter"/>
</dbReference>
<dbReference type="OMA" id="RDCEILY"/>
<dbReference type="InterPro" id="IPR008907">
    <property type="entry name" value="TPP/p25"/>
</dbReference>
<dbReference type="AlphaFoldDB" id="A0A813HP22"/>
<gene>
    <name evidence="3" type="ORF">PGLA1383_LOCUS54254</name>
</gene>
<dbReference type="GO" id="GO:0015631">
    <property type="term" value="F:tubulin binding"/>
    <property type="evidence" value="ECO:0007669"/>
    <property type="project" value="InterPro"/>
</dbReference>
<dbReference type="Gene3D" id="1.10.238.10">
    <property type="entry name" value="EF-hand"/>
    <property type="match status" value="1"/>
</dbReference>
<evidence type="ECO:0000256" key="1">
    <source>
        <dbReference type="ARBA" id="ARBA00010994"/>
    </source>
</evidence>
<feature type="region of interest" description="Disordered" evidence="2">
    <location>
        <begin position="360"/>
        <end position="496"/>
    </location>
</feature>
<dbReference type="GO" id="GO:0032273">
    <property type="term" value="P:positive regulation of protein polymerization"/>
    <property type="evidence" value="ECO:0007669"/>
    <property type="project" value="TreeGrafter"/>
</dbReference>
<sequence length="784" mass="83379">MAYSILAARKQARPCWAFASLIREGWKQAGWSLGGLVRTRRGLERMNGPSSKGAPENSFGQALADAEKLSDLSEVASEISWCGAVTQADEQTQQLAQVQEVLKSIFEYYACQGTVALKEPRLTSAKFQRMAMDAVLVDEKLTTAKVDVAFHRVCGSSPHMLLPQFRDAMVRLAVQKFSDIPRTQAMLETYNVHLANFQGRLVSSAFSSLDAGTMAVLAAARPPLLTLYEGYFGGAEYRRAACQRASVSFATSRSSVSVPKAQCKASARPADAAAELRRSAAAQGESQAALIQVFTDFEVLPELSPKSTAFAVFPLIRLLEWMDASKGRVIFTAAFPGHAPPGSSVSLKLLVPERLPEDLSGLLPPELRRRGAAAGAGSSGRRGSERRASSASASKASDPGGVTVSVSVSSPAGPVSFGFAPDGRRRSLASTPSASLTQRRRSGSTGNLANLSVPNLGSSTSSRQGLNRSGSVGAVRKSVAGPRGSISGLDTAPQKRQSLSFTVSGARAICSPGVSRTGLPLQVFADPPLTQVEGDLVFIQAVRAAEAVSSTGDQRRGSTASSGSRARSHMSVEAFVRAIADVARRVMPPECVSGTQAVEDFCQKVIVPLNQLLMSSRSEVISQALELIADPNMSRLLSACKVGLEKIFQVYTADVQLRRPHWNSDSMSRFAADFDLLSEVSHLPLQRIFQDCSHHESCTNAGAVDGEMSLDGLQLAILMIAQKTHTSQATFQRLNTMASAGSAVFGPRFGLQSEPLLPLPKESLDCTRKSLRGSVLGASRGSLA</sequence>
<dbReference type="Proteomes" id="UP000654075">
    <property type="component" value="Unassembled WGS sequence"/>
</dbReference>
<dbReference type="SUPFAM" id="SSF47473">
    <property type="entry name" value="EF-hand"/>
    <property type="match status" value="1"/>
</dbReference>
<dbReference type="GO" id="GO:0046785">
    <property type="term" value="P:microtubule polymerization"/>
    <property type="evidence" value="ECO:0007669"/>
    <property type="project" value="InterPro"/>
</dbReference>
<feature type="compositionally biased region" description="Low complexity" evidence="2">
    <location>
        <begin position="389"/>
        <end position="416"/>
    </location>
</feature>
<feature type="compositionally biased region" description="Polar residues" evidence="2">
    <location>
        <begin position="428"/>
        <end position="470"/>
    </location>
</feature>
<dbReference type="Pfam" id="PF05517">
    <property type="entry name" value="p25-alpha"/>
    <property type="match status" value="1"/>
</dbReference>